<organism evidence="7 8">
    <name type="scientific">Polyplax serrata</name>
    <name type="common">Common mouse louse</name>
    <dbReference type="NCBI Taxonomy" id="468196"/>
    <lineage>
        <taxon>Eukaryota</taxon>
        <taxon>Metazoa</taxon>
        <taxon>Ecdysozoa</taxon>
        <taxon>Arthropoda</taxon>
        <taxon>Hexapoda</taxon>
        <taxon>Insecta</taxon>
        <taxon>Pterygota</taxon>
        <taxon>Neoptera</taxon>
        <taxon>Paraneoptera</taxon>
        <taxon>Psocodea</taxon>
        <taxon>Troctomorpha</taxon>
        <taxon>Phthiraptera</taxon>
        <taxon>Anoplura</taxon>
        <taxon>Polyplacidae</taxon>
        <taxon>Polyplax</taxon>
    </lineage>
</organism>
<sequence>MTGFRKSRLCLFVLGTLIGICLEILLLERNTSNQECIDNRTEIISRRISCLILIKHNHERYVGSARQTWLKHCDDHYIVKVHRIPRHAKTVAPTADGFGQSVTWRNESVHHVVSKSAWGGLCKALHKINRTDWLLIVPDNLIVLVDNLRYFVRNLDGEEDHYYGYAIEHYDAAYNTLSAGILLSSGSLQKLYRKFHTEHDCDNSGKYWRNEDVHLGKYLKEFGIFPKDTRDQYGRGRFHGFNLVNLLHPGKLFAQSDYRKKALYSVAEGLNCCSTNLITLDVSAPDVMVKVYYLLYKLVAVHKNLMPPIKTEGIGSEKETDLNNKTFFWKDFLRERGYNESAIENITVEEYYKIWEKILPLDVMYNQARNLLKKKENIF</sequence>
<reference evidence="7 8" key="1">
    <citation type="submission" date="2023-09" db="EMBL/GenBank/DDBJ databases">
        <title>Genomes of two closely related lineages of the louse Polyplax serrata with different host specificities.</title>
        <authorList>
            <person name="Martinu J."/>
            <person name="Tarabai H."/>
            <person name="Stefka J."/>
            <person name="Hypsa V."/>
        </authorList>
    </citation>
    <scope>NUCLEOTIDE SEQUENCE [LARGE SCALE GENOMIC DNA]</scope>
    <source>
        <strain evidence="7">98ZLc_SE</strain>
    </source>
</reference>
<dbReference type="InterPro" id="IPR026050">
    <property type="entry name" value="C1GALT1/C1GALT1_chp1"/>
</dbReference>
<evidence type="ECO:0000256" key="4">
    <source>
        <dbReference type="ARBA" id="ARBA00022968"/>
    </source>
</evidence>
<keyword evidence="3" id="KW-0812">Transmembrane</keyword>
<evidence type="ECO:0000256" key="3">
    <source>
        <dbReference type="ARBA" id="ARBA00022692"/>
    </source>
</evidence>
<proteinExistence type="inferred from homology"/>
<dbReference type="Proteomes" id="UP001359485">
    <property type="component" value="Unassembled WGS sequence"/>
</dbReference>
<keyword evidence="8" id="KW-1185">Reference proteome</keyword>
<protein>
    <submittedName>
        <fullName evidence="7">Uncharacterized protein</fullName>
    </submittedName>
</protein>
<comment type="similarity">
    <text evidence="2">Belongs to the glycosyltransferase 31 family. Beta3-Gal-T subfamily.</text>
</comment>
<keyword evidence="6" id="KW-0472">Membrane</keyword>
<evidence type="ECO:0000256" key="1">
    <source>
        <dbReference type="ARBA" id="ARBA00004606"/>
    </source>
</evidence>
<evidence type="ECO:0000256" key="5">
    <source>
        <dbReference type="ARBA" id="ARBA00022989"/>
    </source>
</evidence>
<dbReference type="PANTHER" id="PTHR23033">
    <property type="entry name" value="BETA1,3-GALACTOSYLTRANSFERASE"/>
    <property type="match status" value="1"/>
</dbReference>
<accession>A0ABR1AFM4</accession>
<keyword evidence="5" id="KW-1133">Transmembrane helix</keyword>
<dbReference type="PANTHER" id="PTHR23033:SF14">
    <property type="entry name" value="GLYCOPROTEIN-N-ACETYLGALACTOSAMINE 3-BETA-GALACTOSYLTRANSFERASE 1-RELATED"/>
    <property type="match status" value="1"/>
</dbReference>
<evidence type="ECO:0000256" key="6">
    <source>
        <dbReference type="ARBA" id="ARBA00023136"/>
    </source>
</evidence>
<evidence type="ECO:0000256" key="2">
    <source>
        <dbReference type="ARBA" id="ARBA00006462"/>
    </source>
</evidence>
<comment type="caution">
    <text evidence="7">The sequence shown here is derived from an EMBL/GenBank/DDBJ whole genome shotgun (WGS) entry which is preliminary data.</text>
</comment>
<dbReference type="EMBL" id="JAWJWF010000050">
    <property type="protein sequence ID" value="KAK6618285.1"/>
    <property type="molecule type" value="Genomic_DNA"/>
</dbReference>
<evidence type="ECO:0000313" key="8">
    <source>
        <dbReference type="Proteomes" id="UP001359485"/>
    </source>
</evidence>
<dbReference type="Gene3D" id="3.90.550.50">
    <property type="match status" value="1"/>
</dbReference>
<comment type="subcellular location">
    <subcellularLocation>
        <location evidence="1">Membrane</location>
        <topology evidence="1">Single-pass type II membrane protein</topology>
    </subcellularLocation>
</comment>
<evidence type="ECO:0000313" key="7">
    <source>
        <dbReference type="EMBL" id="KAK6618285.1"/>
    </source>
</evidence>
<gene>
    <name evidence="7" type="ORF">RUM44_002736</name>
</gene>
<keyword evidence="4" id="KW-0735">Signal-anchor</keyword>
<name>A0ABR1AFM4_POLSC</name>